<dbReference type="Pfam" id="PF07072">
    <property type="entry name" value="ZapD"/>
    <property type="match status" value="1"/>
</dbReference>
<dbReference type="NCBIfam" id="NF003656">
    <property type="entry name" value="PRK05287.1-4"/>
    <property type="match status" value="1"/>
</dbReference>
<comment type="caution">
    <text evidence="5">The sequence shown here is derived from an EMBL/GenBank/DDBJ whole genome shotgun (WGS) entry which is preliminary data.</text>
</comment>
<dbReference type="GO" id="GO:0043093">
    <property type="term" value="P:FtsZ-dependent cytokinesis"/>
    <property type="evidence" value="ECO:0007669"/>
    <property type="project" value="TreeGrafter"/>
</dbReference>
<accession>A0A3P2A359</accession>
<organism evidence="5 6">
    <name type="scientific">Conchiformibius steedae</name>
    <dbReference type="NCBI Taxonomy" id="153493"/>
    <lineage>
        <taxon>Bacteria</taxon>
        <taxon>Pseudomonadati</taxon>
        <taxon>Pseudomonadota</taxon>
        <taxon>Betaproteobacteria</taxon>
        <taxon>Neisseriales</taxon>
        <taxon>Neisseriaceae</taxon>
        <taxon>Conchiformibius</taxon>
    </lineage>
</organism>
<dbReference type="Gene3D" id="1.10.3900.10">
    <property type="entry name" value="YacF-like"/>
    <property type="match status" value="1"/>
</dbReference>
<name>A0A3P2A359_9NEIS</name>
<dbReference type="InterPro" id="IPR027462">
    <property type="entry name" value="ZapD_C"/>
</dbReference>
<dbReference type="PANTHER" id="PTHR39455">
    <property type="entry name" value="CELL DIVISION PROTEIN ZAPD"/>
    <property type="match status" value="1"/>
</dbReference>
<evidence type="ECO:0000313" key="6">
    <source>
        <dbReference type="Proteomes" id="UP000269923"/>
    </source>
</evidence>
<dbReference type="GO" id="GO:0000917">
    <property type="term" value="P:division septum assembly"/>
    <property type="evidence" value="ECO:0007669"/>
    <property type="project" value="UniProtKB-KW"/>
</dbReference>
<dbReference type="Gene3D" id="2.60.440.10">
    <property type="entry name" value="YacF-like domains"/>
    <property type="match status" value="1"/>
</dbReference>
<evidence type="ECO:0000256" key="1">
    <source>
        <dbReference type="ARBA" id="ARBA00022490"/>
    </source>
</evidence>
<dbReference type="AlphaFoldDB" id="A0A3P2A359"/>
<keyword evidence="4" id="KW-0131">Cell cycle</keyword>
<sequence>MKLYFDYPLSERVRNFIRLGQLAQRFHETLASDDKWQHHIAVCTLFELSECASRADLKRDLLHELERQRMLQNAAAEPDKAYLEQLNQAIAGLQNTTSRAALRENEWLTALKQKLNIAGSTTAVELPSYHYWLHQSPEQHRAYLQKWSAATLPVQQAVELVLANLYQNTQTLACEAKKGVYQHGGLIQTTHLLRIGVEHEHEVVPEVSANKYFTNIGFLEANQESTRSKHAEKDFPFELILCSFDGAKN</sequence>
<dbReference type="InterPro" id="IPR009777">
    <property type="entry name" value="ZapD"/>
</dbReference>
<gene>
    <name evidence="5" type="primary">zapD</name>
    <name evidence="5" type="ORF">EII21_07500</name>
</gene>
<dbReference type="RefSeq" id="WP_124795242.1">
    <property type="nucleotide sequence ID" value="NZ_RQYC01000010.1"/>
</dbReference>
<keyword evidence="2 5" id="KW-0132">Cell division</keyword>
<dbReference type="GO" id="GO:0032153">
    <property type="term" value="C:cell division site"/>
    <property type="evidence" value="ECO:0007669"/>
    <property type="project" value="TreeGrafter"/>
</dbReference>
<protein>
    <submittedName>
        <fullName evidence="5">Cell division protein ZapD</fullName>
    </submittedName>
</protein>
<dbReference type="STRING" id="1121352.GCA_000620925_00112"/>
<proteinExistence type="predicted"/>
<reference evidence="5 6" key="1">
    <citation type="submission" date="2018-11" db="EMBL/GenBank/DDBJ databases">
        <title>Genomes From Bacteria Associated with the Canine Oral Cavity: a Test Case for Automated Genome-Based Taxonomic Assignment.</title>
        <authorList>
            <person name="Coil D.A."/>
            <person name="Jospin G."/>
            <person name="Darling A.E."/>
            <person name="Wallis C."/>
            <person name="Davis I.J."/>
            <person name="Harris S."/>
            <person name="Eisen J.A."/>
            <person name="Holcombe L.J."/>
            <person name="O'Flynn C."/>
        </authorList>
    </citation>
    <scope>NUCLEOTIDE SEQUENCE [LARGE SCALE GENOMIC DNA]</scope>
    <source>
        <strain evidence="5 6">COT-280</strain>
    </source>
</reference>
<dbReference type="Proteomes" id="UP000269923">
    <property type="component" value="Unassembled WGS sequence"/>
</dbReference>
<dbReference type="EMBL" id="RQYC01000010">
    <property type="protein sequence ID" value="RRD89867.1"/>
    <property type="molecule type" value="Genomic_DNA"/>
</dbReference>
<dbReference type="OrthoDB" id="5294622at2"/>
<dbReference type="SUPFAM" id="SSF160950">
    <property type="entry name" value="YacF-like"/>
    <property type="match status" value="1"/>
</dbReference>
<keyword evidence="3" id="KW-0717">Septation</keyword>
<evidence type="ECO:0000256" key="2">
    <source>
        <dbReference type="ARBA" id="ARBA00022618"/>
    </source>
</evidence>
<keyword evidence="1" id="KW-0963">Cytoplasm</keyword>
<dbReference type="PANTHER" id="PTHR39455:SF1">
    <property type="entry name" value="CELL DIVISION PROTEIN ZAPD"/>
    <property type="match status" value="1"/>
</dbReference>
<dbReference type="InterPro" id="IPR036268">
    <property type="entry name" value="ZapD_sf"/>
</dbReference>
<evidence type="ECO:0000313" key="5">
    <source>
        <dbReference type="EMBL" id="RRD89867.1"/>
    </source>
</evidence>
<keyword evidence="6" id="KW-1185">Reference proteome</keyword>
<evidence type="ECO:0000256" key="3">
    <source>
        <dbReference type="ARBA" id="ARBA00023210"/>
    </source>
</evidence>
<evidence type="ECO:0000256" key="4">
    <source>
        <dbReference type="ARBA" id="ARBA00023306"/>
    </source>
</evidence>